<evidence type="ECO:0000256" key="4">
    <source>
        <dbReference type="RuleBase" id="RU000639"/>
    </source>
</evidence>
<dbReference type="SUPFAM" id="SSF51064">
    <property type="entry name" value="Head domain of nucleotide exchange factor GrpE"/>
    <property type="match status" value="1"/>
</dbReference>
<dbReference type="RefSeq" id="WP_137401135.1">
    <property type="nucleotide sequence ID" value="NZ_BMIU01000025.1"/>
</dbReference>
<dbReference type="PANTHER" id="PTHR21237">
    <property type="entry name" value="GRPE PROTEIN"/>
    <property type="match status" value="1"/>
</dbReference>
<gene>
    <name evidence="3 7" type="primary">grpE</name>
    <name evidence="7" type="ORF">GCM10011339_38820</name>
</gene>
<evidence type="ECO:0000256" key="6">
    <source>
        <dbReference type="SAM" id="MobiDB-lite"/>
    </source>
</evidence>
<keyword evidence="2 3" id="KW-0143">Chaperone</keyword>
<reference evidence="8" key="1">
    <citation type="journal article" date="2019" name="Int. J. Syst. Evol. Microbiol.">
        <title>The Global Catalogue of Microorganisms (GCM) 10K type strain sequencing project: providing services to taxonomists for standard genome sequencing and annotation.</title>
        <authorList>
            <consortium name="The Broad Institute Genomics Platform"/>
            <consortium name="The Broad Institute Genome Sequencing Center for Infectious Disease"/>
            <person name="Wu L."/>
            <person name="Ma J."/>
        </authorList>
    </citation>
    <scope>NUCLEOTIDE SEQUENCE [LARGE SCALE GENOMIC DNA]</scope>
    <source>
        <strain evidence="8">CGMCC 1.15407</strain>
    </source>
</reference>
<evidence type="ECO:0000313" key="7">
    <source>
        <dbReference type="EMBL" id="GGF46498.1"/>
    </source>
</evidence>
<evidence type="ECO:0000256" key="3">
    <source>
        <dbReference type="HAMAP-Rule" id="MF_01151"/>
    </source>
</evidence>
<evidence type="ECO:0000256" key="5">
    <source>
        <dbReference type="RuleBase" id="RU004478"/>
    </source>
</evidence>
<dbReference type="PROSITE" id="PS01071">
    <property type="entry name" value="GRPE"/>
    <property type="match status" value="1"/>
</dbReference>
<comment type="caution">
    <text evidence="7">The sequence shown here is derived from an EMBL/GenBank/DDBJ whole genome shotgun (WGS) entry which is preliminary data.</text>
</comment>
<dbReference type="Proteomes" id="UP000647339">
    <property type="component" value="Unassembled WGS sequence"/>
</dbReference>
<proteinExistence type="inferred from homology"/>
<dbReference type="CDD" id="cd00446">
    <property type="entry name" value="GrpE"/>
    <property type="match status" value="1"/>
</dbReference>
<feature type="compositionally biased region" description="Basic and acidic residues" evidence="6">
    <location>
        <begin position="30"/>
        <end position="45"/>
    </location>
</feature>
<dbReference type="EMBL" id="BMIU01000025">
    <property type="protein sequence ID" value="GGF46498.1"/>
    <property type="molecule type" value="Genomic_DNA"/>
</dbReference>
<comment type="subunit">
    <text evidence="3">Homodimer.</text>
</comment>
<evidence type="ECO:0000256" key="1">
    <source>
        <dbReference type="ARBA" id="ARBA00009054"/>
    </source>
</evidence>
<name>A0ABQ1V9I6_9BACT</name>
<dbReference type="Gene3D" id="3.90.20.20">
    <property type="match status" value="1"/>
</dbReference>
<comment type="function">
    <text evidence="3 4">Participates actively in the response to hyperosmotic and heat shock by preventing the aggregation of stress-denatured proteins, in association with DnaK and GrpE. It is the nucleotide exchange factor for DnaK and may function as a thermosensor. Unfolded proteins bind initially to DnaJ; upon interaction with the DnaJ-bound protein, DnaK hydrolyzes its bound ATP, resulting in the formation of a stable complex. GrpE releases ADP from DnaK; ATP binding to DnaK triggers the release of the substrate protein, thus completing the reaction cycle. Several rounds of ATP-dependent interactions between DnaJ, DnaK and GrpE are required for fully efficient folding.</text>
</comment>
<comment type="subcellular location">
    <subcellularLocation>
        <location evidence="3">Cytoplasm</location>
    </subcellularLocation>
</comment>
<protein>
    <recommendedName>
        <fullName evidence="3 4">Protein GrpE</fullName>
    </recommendedName>
    <alternativeName>
        <fullName evidence="3">HSP-70 cofactor</fullName>
    </alternativeName>
</protein>
<dbReference type="InterPro" id="IPR013805">
    <property type="entry name" value="GrpE_CC"/>
</dbReference>
<evidence type="ECO:0000256" key="2">
    <source>
        <dbReference type="ARBA" id="ARBA00023186"/>
    </source>
</evidence>
<dbReference type="InterPro" id="IPR000740">
    <property type="entry name" value="GrpE"/>
</dbReference>
<keyword evidence="3 4" id="KW-0346">Stress response</keyword>
<feature type="compositionally biased region" description="Acidic residues" evidence="6">
    <location>
        <begin position="46"/>
        <end position="58"/>
    </location>
</feature>
<feature type="compositionally biased region" description="Basic and acidic residues" evidence="6">
    <location>
        <begin position="1"/>
        <end position="19"/>
    </location>
</feature>
<dbReference type="Gene3D" id="2.30.22.10">
    <property type="entry name" value="Head domain of nucleotide exchange factor GrpE"/>
    <property type="match status" value="1"/>
</dbReference>
<sequence>MLEQDSYSKGDMNKEKLAAEEQLDAQNQEVKNEEGAVNSEEKTEEQPAEEQPAEELSVEEQLKAESQELKEKYLRLYSEFENYRRRTSKERLELIKTASEDVLKDLIPVVDDFERAIKAEEKEAGGEKTLEGSLLIYNKLLKVLEAKGLTAMEDLIGKEFDADTQEAITQIPAPSEDMKGKVIDVVEKGYKLGDKVVRFAKVVIGS</sequence>
<dbReference type="Pfam" id="PF01025">
    <property type="entry name" value="GrpE"/>
    <property type="match status" value="1"/>
</dbReference>
<dbReference type="InterPro" id="IPR009012">
    <property type="entry name" value="GrpE_head"/>
</dbReference>
<dbReference type="SUPFAM" id="SSF58014">
    <property type="entry name" value="Coiled-coil domain of nucleotide exchange factor GrpE"/>
    <property type="match status" value="1"/>
</dbReference>
<dbReference type="PANTHER" id="PTHR21237:SF23">
    <property type="entry name" value="GRPE PROTEIN HOMOLOG, MITOCHONDRIAL"/>
    <property type="match status" value="1"/>
</dbReference>
<accession>A0ABQ1V9I6</accession>
<organism evidence="7 8">
    <name type="scientific">Echinicola rosea</name>
    <dbReference type="NCBI Taxonomy" id="1807691"/>
    <lineage>
        <taxon>Bacteria</taxon>
        <taxon>Pseudomonadati</taxon>
        <taxon>Bacteroidota</taxon>
        <taxon>Cytophagia</taxon>
        <taxon>Cytophagales</taxon>
        <taxon>Cyclobacteriaceae</taxon>
        <taxon>Echinicola</taxon>
    </lineage>
</organism>
<keyword evidence="3" id="KW-0963">Cytoplasm</keyword>
<feature type="region of interest" description="Disordered" evidence="6">
    <location>
        <begin position="1"/>
        <end position="62"/>
    </location>
</feature>
<keyword evidence="8" id="KW-1185">Reference proteome</keyword>
<dbReference type="HAMAP" id="MF_01151">
    <property type="entry name" value="GrpE"/>
    <property type="match status" value="1"/>
</dbReference>
<evidence type="ECO:0000313" key="8">
    <source>
        <dbReference type="Proteomes" id="UP000647339"/>
    </source>
</evidence>
<comment type="similarity">
    <text evidence="1 3 5">Belongs to the GrpE family.</text>
</comment>
<dbReference type="PRINTS" id="PR00773">
    <property type="entry name" value="GRPEPROTEIN"/>
</dbReference>